<dbReference type="Pfam" id="PF17906">
    <property type="entry name" value="HTH_48"/>
    <property type="match status" value="1"/>
</dbReference>
<dbReference type="PANTHER" id="PTHR23015">
    <property type="entry name" value="UNCHARACTERIZED C.ELEGANS PROTEIN"/>
    <property type="match status" value="1"/>
</dbReference>
<feature type="domain" description="DUF38" evidence="1">
    <location>
        <begin position="226"/>
        <end position="363"/>
    </location>
</feature>
<accession>A0A6A5GL09</accession>
<dbReference type="InterPro" id="IPR041426">
    <property type="entry name" value="Mos1_HTH"/>
</dbReference>
<evidence type="ECO:0000259" key="2">
    <source>
        <dbReference type="Pfam" id="PF17906"/>
    </source>
</evidence>
<organism evidence="3 4">
    <name type="scientific">Caenorhabditis remanei</name>
    <name type="common">Caenorhabditis vulgaris</name>
    <dbReference type="NCBI Taxonomy" id="31234"/>
    <lineage>
        <taxon>Eukaryota</taxon>
        <taxon>Metazoa</taxon>
        <taxon>Ecdysozoa</taxon>
        <taxon>Nematoda</taxon>
        <taxon>Chromadorea</taxon>
        <taxon>Rhabditida</taxon>
        <taxon>Rhabditina</taxon>
        <taxon>Rhabditomorpha</taxon>
        <taxon>Rhabditoidea</taxon>
        <taxon>Rhabditidae</taxon>
        <taxon>Peloderinae</taxon>
        <taxon>Caenorhabditis</taxon>
    </lineage>
</organism>
<dbReference type="GO" id="GO:0045087">
    <property type="term" value="P:innate immune response"/>
    <property type="evidence" value="ECO:0007669"/>
    <property type="project" value="TreeGrafter"/>
</dbReference>
<dbReference type="Pfam" id="PF01827">
    <property type="entry name" value="FTH"/>
    <property type="match status" value="1"/>
</dbReference>
<comment type="caution">
    <text evidence="3">The sequence shown here is derived from an EMBL/GenBank/DDBJ whole genome shotgun (WGS) entry which is preliminary data.</text>
</comment>
<dbReference type="GeneID" id="9816510"/>
<dbReference type="CTD" id="9816510"/>
<sequence length="416" mass="49645">MSLPKMSFAGIRMFLNILWMICWKFEKNFGGRCTKRFLWSLAKRSLTAKKPLLIRIYILVGVIRGQGIPVVYNTLKKVYKTHEIDYPDLDFWYHRFYTGDYDLDYDRSRDPKPLVFSDLNLEAAYSIFKELQPPDRIPVRKVSKNICVLIDSMRTIIDNVWLIVSLLNETETRFHWVSVKHSHNGPESARNDIKKAFDYLSFHLNLPGYGIDDFMLSFPLGVQCEDIFEEFINSLRQPLHVRKLRFKLCTLTEIFLLLQRVKPLILKEIQISYQEGEHDMEIFDKIKVLEQWKLADELILPGHLIGPVEHYCYFKKITIELRVLRPEDRHPIRQLLHESRKIEHLRIIFHRRFTYKELQELFDAEEHGSRQMFIRIPATQEHYLITFLHSLHKTDINIIKVKGWEPMRAHRGQRLP</sequence>
<dbReference type="AlphaFoldDB" id="A0A6A5GL09"/>
<reference evidence="3 4" key="1">
    <citation type="submission" date="2019-12" db="EMBL/GenBank/DDBJ databases">
        <title>Chromosome-level assembly of the Caenorhabditis remanei genome.</title>
        <authorList>
            <person name="Teterina A.A."/>
            <person name="Willis J.H."/>
            <person name="Phillips P.C."/>
        </authorList>
    </citation>
    <scope>NUCLEOTIDE SEQUENCE [LARGE SCALE GENOMIC DNA]</scope>
    <source>
        <strain evidence="3 4">PX506</strain>
        <tissue evidence="3">Whole organism</tissue>
    </source>
</reference>
<dbReference type="InterPro" id="IPR040161">
    <property type="entry name" value="FB224"/>
</dbReference>
<dbReference type="InterPro" id="IPR002900">
    <property type="entry name" value="DUF38/FTH_CAE_spp"/>
</dbReference>
<dbReference type="KEGG" id="crq:GCK72_021902"/>
<protein>
    <submittedName>
        <fullName evidence="3">Uncharacterized protein</fullName>
    </submittedName>
</protein>
<evidence type="ECO:0000259" key="1">
    <source>
        <dbReference type="Pfam" id="PF01827"/>
    </source>
</evidence>
<gene>
    <name evidence="3" type="ORF">GCK72_021902</name>
</gene>
<dbReference type="RefSeq" id="XP_003105180.2">
    <property type="nucleotide sequence ID" value="XM_003105132.2"/>
</dbReference>
<dbReference type="PANTHER" id="PTHR23015:SF4">
    <property type="entry name" value="DUF38 DOMAIN-CONTAINING PROTEIN-RELATED"/>
    <property type="match status" value="1"/>
</dbReference>
<evidence type="ECO:0000313" key="4">
    <source>
        <dbReference type="Proteomes" id="UP000483820"/>
    </source>
</evidence>
<proteinExistence type="predicted"/>
<dbReference type="Proteomes" id="UP000483820">
    <property type="component" value="Chromosome V"/>
</dbReference>
<dbReference type="EMBL" id="WUAV01000005">
    <property type="protein sequence ID" value="KAF1755333.1"/>
    <property type="molecule type" value="Genomic_DNA"/>
</dbReference>
<name>A0A6A5GL09_CAERE</name>
<evidence type="ECO:0000313" key="3">
    <source>
        <dbReference type="EMBL" id="KAF1755333.1"/>
    </source>
</evidence>
<feature type="domain" description="Mos1 transposase HTH" evidence="2">
    <location>
        <begin position="54"/>
        <end position="100"/>
    </location>
</feature>